<gene>
    <name evidence="9" type="ORF">SAMN05444266_10298</name>
</gene>
<dbReference type="Pfam" id="PF14293">
    <property type="entry name" value="YWFCY"/>
    <property type="match status" value="1"/>
</dbReference>
<evidence type="ECO:0000256" key="2">
    <source>
        <dbReference type="ARBA" id="ARBA00008806"/>
    </source>
</evidence>
<dbReference type="CDD" id="cd01127">
    <property type="entry name" value="TrwB_TraG_TraD_VirD4"/>
    <property type="match status" value="1"/>
</dbReference>
<evidence type="ECO:0000259" key="8">
    <source>
        <dbReference type="Pfam" id="PF14293"/>
    </source>
</evidence>
<dbReference type="EMBL" id="FRBL01000002">
    <property type="protein sequence ID" value="SHL11721.1"/>
    <property type="molecule type" value="Genomic_DNA"/>
</dbReference>
<evidence type="ECO:0000256" key="4">
    <source>
        <dbReference type="ARBA" id="ARBA00022692"/>
    </source>
</evidence>
<evidence type="ECO:0000313" key="9">
    <source>
        <dbReference type="EMBL" id="SHL11721.1"/>
    </source>
</evidence>
<proteinExistence type="inferred from homology"/>
<dbReference type="InterPro" id="IPR027417">
    <property type="entry name" value="P-loop_NTPase"/>
</dbReference>
<keyword evidence="10" id="KW-1185">Reference proteome</keyword>
<evidence type="ECO:0000256" key="7">
    <source>
        <dbReference type="SAM" id="Phobius"/>
    </source>
</evidence>
<keyword evidence="4 7" id="KW-0812">Transmembrane</keyword>
<comment type="subcellular location">
    <subcellularLocation>
        <location evidence="1">Cell membrane</location>
        <topology evidence="1">Multi-pass membrane protein</topology>
    </subcellularLocation>
</comment>
<evidence type="ECO:0000313" key="10">
    <source>
        <dbReference type="Proteomes" id="UP000184420"/>
    </source>
</evidence>
<dbReference type="STRING" id="1419482.SAMN05444266_10298"/>
<comment type="similarity">
    <text evidence="2">Belongs to the VirD4/TraG family.</text>
</comment>
<keyword evidence="5 7" id="KW-1133">Transmembrane helix</keyword>
<dbReference type="Gene3D" id="3.40.50.300">
    <property type="entry name" value="P-loop containing nucleotide triphosphate hydrolases"/>
    <property type="match status" value="1"/>
</dbReference>
<reference evidence="9 10" key="1">
    <citation type="submission" date="2016-11" db="EMBL/GenBank/DDBJ databases">
        <authorList>
            <person name="Jaros S."/>
            <person name="Januszkiewicz K."/>
            <person name="Wedrychowicz H."/>
        </authorList>
    </citation>
    <scope>NUCLEOTIDE SEQUENCE [LARGE SCALE GENOMIC DNA]</scope>
    <source>
        <strain evidence="9 10">DSM 27406</strain>
    </source>
</reference>
<keyword evidence="6 7" id="KW-0472">Membrane</keyword>
<protein>
    <submittedName>
        <fullName evidence="9">Type IV secretory system Conjugative DNA transfer</fullName>
    </submittedName>
</protein>
<evidence type="ECO:0000256" key="3">
    <source>
        <dbReference type="ARBA" id="ARBA00022475"/>
    </source>
</evidence>
<feature type="transmembrane region" description="Helical" evidence="7">
    <location>
        <begin position="59"/>
        <end position="83"/>
    </location>
</feature>
<accession>A0A1M6Y0D4</accession>
<dbReference type="InterPro" id="IPR051539">
    <property type="entry name" value="T4SS-coupling_protein"/>
</dbReference>
<evidence type="ECO:0000256" key="1">
    <source>
        <dbReference type="ARBA" id="ARBA00004651"/>
    </source>
</evidence>
<feature type="transmembrane region" description="Helical" evidence="7">
    <location>
        <begin position="125"/>
        <end position="147"/>
    </location>
</feature>
<dbReference type="PANTHER" id="PTHR37937:SF1">
    <property type="entry name" value="CONJUGATIVE TRANSFER: DNA TRANSPORT"/>
    <property type="match status" value="1"/>
</dbReference>
<evidence type="ECO:0000256" key="6">
    <source>
        <dbReference type="ARBA" id="ARBA00023136"/>
    </source>
</evidence>
<keyword evidence="3" id="KW-1003">Cell membrane</keyword>
<dbReference type="RefSeq" id="WP_073078695.1">
    <property type="nucleotide sequence ID" value="NZ_FRBL01000002.1"/>
</dbReference>
<dbReference type="InterPro" id="IPR025988">
    <property type="entry name" value="YWFCY_dom"/>
</dbReference>
<feature type="transmembrane region" description="Helical" evidence="7">
    <location>
        <begin position="21"/>
        <end position="39"/>
    </location>
</feature>
<dbReference type="GO" id="GO:0005886">
    <property type="term" value="C:plasma membrane"/>
    <property type="evidence" value="ECO:0007669"/>
    <property type="project" value="UniProtKB-SubCell"/>
</dbReference>
<dbReference type="Proteomes" id="UP000184420">
    <property type="component" value="Unassembled WGS sequence"/>
</dbReference>
<evidence type="ECO:0000256" key="5">
    <source>
        <dbReference type="ARBA" id="ARBA00022989"/>
    </source>
</evidence>
<dbReference type="Pfam" id="PF02534">
    <property type="entry name" value="T4SS-DNA_transf"/>
    <property type="match status" value="1"/>
</dbReference>
<dbReference type="SUPFAM" id="SSF52540">
    <property type="entry name" value="P-loop containing nucleoside triphosphate hydrolases"/>
    <property type="match status" value="1"/>
</dbReference>
<feature type="transmembrane region" description="Helical" evidence="7">
    <location>
        <begin position="95"/>
        <end position="119"/>
    </location>
</feature>
<name>A0A1M6Y0D4_9BACT</name>
<dbReference type="AlphaFoldDB" id="A0A1M6Y0D4"/>
<sequence>MTMRTGENEMGLKKIIDLTRMIAIVVLLIHCYYNCYHAFKLMGWTSNISDQILKNILKTGLLSGYIKSKIIALIFLFISLLGVRGRKDEKSDVKAGIALLFSGLIIYFLSGLILLITGLPPQAAATAYILLNGLAFILIITGGSVIARSLKKRLSGDIFNKENETFPQQEKELENEFSINLPAYYYYKNQRRNSNISFVSPARGLLCVASPGAGKSRYLIEPAIRQLLAKNHAMVLYDFKYPDLSIIAYNHYLKNRNNYRNKPSFYVINFDDLSHSHRCNPLFPEMMHDISDAVEAARILMLGTNPSWLKKQGDFFVESAINFTISIIWFLRKYEDGRYCTLPHVIELMQVKMDKLFTVLQTEPEISAYISPFVSAFVENTMEQLEGQVDAAKIGLARLSSPTIYYVLSGNHFTLDVNNPDAPKILCLANNPQKQQVFGPILSLFMTRISKIMNQPGKLKSAVVLDEFPTLTFLELSTQIASARSHLISTILAMQSDHQLRLQYGKEWADVVLNICGNIMIGQTSGELAKQVSERLGKTMQDRESISINSGDTSISRSKQLEMAVPVSTISNLSSGEFVGITADTPEQPIDLKRFHAHVKVDSEQLKIEKDSYLPIPIVKQVTRKDIMDNFAIIKQDAQDIVDAVLQSVLNDPSQEGLIVKK</sequence>
<feature type="domain" description="YWFCY" evidence="8">
    <location>
        <begin position="7"/>
        <end position="151"/>
    </location>
</feature>
<dbReference type="PANTHER" id="PTHR37937">
    <property type="entry name" value="CONJUGATIVE TRANSFER: DNA TRANSPORT"/>
    <property type="match status" value="1"/>
</dbReference>
<dbReference type="InterPro" id="IPR003688">
    <property type="entry name" value="TraG/VirD4"/>
</dbReference>
<organism evidence="9 10">
    <name type="scientific">Chitinophaga jiangningensis</name>
    <dbReference type="NCBI Taxonomy" id="1419482"/>
    <lineage>
        <taxon>Bacteria</taxon>
        <taxon>Pseudomonadati</taxon>
        <taxon>Bacteroidota</taxon>
        <taxon>Chitinophagia</taxon>
        <taxon>Chitinophagales</taxon>
        <taxon>Chitinophagaceae</taxon>
        <taxon>Chitinophaga</taxon>
    </lineage>
</organism>
<dbReference type="NCBIfam" id="NF041326">
    <property type="entry name" value="Bacteroid_MobC"/>
    <property type="match status" value="1"/>
</dbReference>